<dbReference type="InterPro" id="IPR036390">
    <property type="entry name" value="WH_DNA-bd_sf"/>
</dbReference>
<accession>A0A3M8CXL7</accession>
<evidence type="ECO:0000256" key="1">
    <source>
        <dbReference type="ARBA" id="ARBA00009437"/>
    </source>
</evidence>
<dbReference type="InterPro" id="IPR036388">
    <property type="entry name" value="WH-like_DNA-bd_sf"/>
</dbReference>
<proteinExistence type="inferred from homology"/>
<protein>
    <submittedName>
        <fullName evidence="6">LysR family transcriptional regulator</fullName>
    </submittedName>
</protein>
<keyword evidence="7" id="KW-1185">Reference proteome</keyword>
<evidence type="ECO:0000313" key="7">
    <source>
        <dbReference type="Proteomes" id="UP000269573"/>
    </source>
</evidence>
<dbReference type="SUPFAM" id="SSF53850">
    <property type="entry name" value="Periplasmic binding protein-like II"/>
    <property type="match status" value="1"/>
</dbReference>
<dbReference type="Pfam" id="PF03466">
    <property type="entry name" value="LysR_substrate"/>
    <property type="match status" value="1"/>
</dbReference>
<sequence length="323" mass="36719">MKKEMGSGLEYQQLASFVEVAKLLNFSKAADNLHITQSTMSARIQKLEQELGVPLFIRLGKSIRLSKYGETMLPYALQSIQAMQKGIKKIQEQKSDLSRRLTFSAANPFAAIFLPHILTALHTRVPEISIQVLRNTGYSEEMYKMVMDSQIHMAFINDSTDPMVYNEENPVTMIPLYEDDFVLVTRPDHPLTARGAVSFSELQPYQILFMGQKTSISKHMSHILENNLVKKDGMVEINSIPGIKEMLKKTDMITFFPRLVVRDDLKSQELTEVPLVQPVRSFVTYLACQHNEVEPHLLQVIKETVEATVNDLQLPCKMLFANA</sequence>
<dbReference type="Proteomes" id="UP000269573">
    <property type="component" value="Unassembled WGS sequence"/>
</dbReference>
<dbReference type="Pfam" id="PF00126">
    <property type="entry name" value="HTH_1"/>
    <property type="match status" value="1"/>
</dbReference>
<evidence type="ECO:0000256" key="2">
    <source>
        <dbReference type="ARBA" id="ARBA00023015"/>
    </source>
</evidence>
<dbReference type="GO" id="GO:0005829">
    <property type="term" value="C:cytosol"/>
    <property type="evidence" value="ECO:0007669"/>
    <property type="project" value="TreeGrafter"/>
</dbReference>
<dbReference type="AlphaFoldDB" id="A0A3M8CXL7"/>
<dbReference type="InterPro" id="IPR050950">
    <property type="entry name" value="HTH-type_LysR_regulators"/>
</dbReference>
<evidence type="ECO:0000259" key="5">
    <source>
        <dbReference type="PROSITE" id="PS50931"/>
    </source>
</evidence>
<evidence type="ECO:0000313" key="6">
    <source>
        <dbReference type="EMBL" id="RNB80540.1"/>
    </source>
</evidence>
<keyword evidence="3" id="KW-0238">DNA-binding</keyword>
<dbReference type="SUPFAM" id="SSF46785">
    <property type="entry name" value="Winged helix' DNA-binding domain"/>
    <property type="match status" value="1"/>
</dbReference>
<evidence type="ECO:0000256" key="4">
    <source>
        <dbReference type="ARBA" id="ARBA00023163"/>
    </source>
</evidence>
<dbReference type="PRINTS" id="PR00039">
    <property type="entry name" value="HTHLYSR"/>
</dbReference>
<feature type="domain" description="HTH lysR-type" evidence="5">
    <location>
        <begin position="9"/>
        <end position="66"/>
    </location>
</feature>
<reference evidence="6 7" key="1">
    <citation type="submission" date="2018-10" db="EMBL/GenBank/DDBJ databases">
        <title>Phylogenomics of Brevibacillus.</title>
        <authorList>
            <person name="Dunlap C."/>
        </authorList>
    </citation>
    <scope>NUCLEOTIDE SEQUENCE [LARGE SCALE GENOMIC DNA]</scope>
    <source>
        <strain evidence="6 7">JCM 15774</strain>
    </source>
</reference>
<dbReference type="Gene3D" id="1.10.10.10">
    <property type="entry name" value="Winged helix-like DNA-binding domain superfamily/Winged helix DNA-binding domain"/>
    <property type="match status" value="1"/>
</dbReference>
<comment type="caution">
    <text evidence="6">The sequence shown here is derived from an EMBL/GenBank/DDBJ whole genome shotgun (WGS) entry which is preliminary data.</text>
</comment>
<evidence type="ECO:0000256" key="3">
    <source>
        <dbReference type="ARBA" id="ARBA00023125"/>
    </source>
</evidence>
<dbReference type="RefSeq" id="WP_122926051.1">
    <property type="nucleotide sequence ID" value="NZ_RHHU01000017.1"/>
</dbReference>
<dbReference type="Gene3D" id="3.40.190.10">
    <property type="entry name" value="Periplasmic binding protein-like II"/>
    <property type="match status" value="2"/>
</dbReference>
<dbReference type="GO" id="GO:0003677">
    <property type="term" value="F:DNA binding"/>
    <property type="evidence" value="ECO:0007669"/>
    <property type="project" value="UniProtKB-KW"/>
</dbReference>
<dbReference type="PROSITE" id="PS50931">
    <property type="entry name" value="HTH_LYSR"/>
    <property type="match status" value="1"/>
</dbReference>
<keyword evidence="2" id="KW-0805">Transcription regulation</keyword>
<dbReference type="GO" id="GO:0003700">
    <property type="term" value="F:DNA-binding transcription factor activity"/>
    <property type="evidence" value="ECO:0007669"/>
    <property type="project" value="InterPro"/>
</dbReference>
<dbReference type="InterPro" id="IPR005119">
    <property type="entry name" value="LysR_subst-bd"/>
</dbReference>
<gene>
    <name evidence="6" type="ORF">EDM59_24750</name>
</gene>
<name>A0A3M8CXL7_9BACL</name>
<dbReference type="FunFam" id="1.10.10.10:FF:000001">
    <property type="entry name" value="LysR family transcriptional regulator"/>
    <property type="match status" value="1"/>
</dbReference>
<keyword evidence="4" id="KW-0804">Transcription</keyword>
<dbReference type="InterPro" id="IPR000847">
    <property type="entry name" value="LysR_HTH_N"/>
</dbReference>
<dbReference type="EMBL" id="RHHU01000017">
    <property type="protein sequence ID" value="RNB80540.1"/>
    <property type="molecule type" value="Genomic_DNA"/>
</dbReference>
<dbReference type="CDD" id="cd05466">
    <property type="entry name" value="PBP2_LTTR_substrate"/>
    <property type="match status" value="1"/>
</dbReference>
<comment type="similarity">
    <text evidence="1">Belongs to the LysR transcriptional regulatory family.</text>
</comment>
<organism evidence="6 7">
    <name type="scientific">Brevibacillus nitrificans</name>
    <dbReference type="NCBI Taxonomy" id="651560"/>
    <lineage>
        <taxon>Bacteria</taxon>
        <taxon>Bacillati</taxon>
        <taxon>Bacillota</taxon>
        <taxon>Bacilli</taxon>
        <taxon>Bacillales</taxon>
        <taxon>Paenibacillaceae</taxon>
        <taxon>Brevibacillus</taxon>
    </lineage>
</organism>
<dbReference type="PANTHER" id="PTHR30419">
    <property type="entry name" value="HTH-TYPE TRANSCRIPTIONAL REGULATOR YBHD"/>
    <property type="match status" value="1"/>
</dbReference>